<sequence>MPRARYEWALWLRIVLAYAITCGLLFTLTWLVADPSRTQPLMDFMTGLLKVSLIAVLWPLSYTLWPRKTEPTSS</sequence>
<reference evidence="2 3" key="1">
    <citation type="submission" date="2024-10" db="EMBL/GenBank/DDBJ databases">
        <authorList>
            <person name="Topkara A.R."/>
            <person name="Saygin H."/>
        </authorList>
    </citation>
    <scope>NUCLEOTIDE SEQUENCE [LARGE SCALE GENOMIC DNA]</scope>
    <source>
        <strain evidence="2 3">M3C6</strain>
    </source>
</reference>
<name>A0ABW7ALZ9_9ACTN</name>
<organism evidence="2 3">
    <name type="scientific">Nonomuraea marmarensis</name>
    <dbReference type="NCBI Taxonomy" id="3351344"/>
    <lineage>
        <taxon>Bacteria</taxon>
        <taxon>Bacillati</taxon>
        <taxon>Actinomycetota</taxon>
        <taxon>Actinomycetes</taxon>
        <taxon>Streptosporangiales</taxon>
        <taxon>Streptosporangiaceae</taxon>
        <taxon>Nonomuraea</taxon>
    </lineage>
</organism>
<keyword evidence="3" id="KW-1185">Reference proteome</keyword>
<comment type="caution">
    <text evidence="2">The sequence shown here is derived from an EMBL/GenBank/DDBJ whole genome shotgun (WGS) entry which is preliminary data.</text>
</comment>
<keyword evidence="1" id="KW-0472">Membrane</keyword>
<evidence type="ECO:0000313" key="2">
    <source>
        <dbReference type="EMBL" id="MFG1708424.1"/>
    </source>
</evidence>
<gene>
    <name evidence="2" type="ORF">ACFLIM_34995</name>
</gene>
<keyword evidence="1" id="KW-1133">Transmembrane helix</keyword>
<evidence type="ECO:0000313" key="3">
    <source>
        <dbReference type="Proteomes" id="UP001603978"/>
    </source>
</evidence>
<evidence type="ECO:0000256" key="1">
    <source>
        <dbReference type="SAM" id="Phobius"/>
    </source>
</evidence>
<protein>
    <submittedName>
        <fullName evidence="2">Uncharacterized protein</fullName>
    </submittedName>
</protein>
<feature type="transmembrane region" description="Helical" evidence="1">
    <location>
        <begin position="12"/>
        <end position="32"/>
    </location>
</feature>
<dbReference type="Proteomes" id="UP001603978">
    <property type="component" value="Unassembled WGS sequence"/>
</dbReference>
<dbReference type="EMBL" id="JBICRM010000028">
    <property type="protein sequence ID" value="MFG1708424.1"/>
    <property type="molecule type" value="Genomic_DNA"/>
</dbReference>
<feature type="transmembrane region" description="Helical" evidence="1">
    <location>
        <begin position="44"/>
        <end position="65"/>
    </location>
</feature>
<dbReference type="RefSeq" id="WP_393172655.1">
    <property type="nucleotide sequence ID" value="NZ_JBICRM010000028.1"/>
</dbReference>
<keyword evidence="1" id="KW-0812">Transmembrane</keyword>
<accession>A0ABW7ALZ9</accession>
<proteinExistence type="predicted"/>